<evidence type="ECO:0000313" key="3">
    <source>
        <dbReference type="Proteomes" id="UP000054350"/>
    </source>
</evidence>
<evidence type="ECO:0000256" key="1">
    <source>
        <dbReference type="SAM" id="Phobius"/>
    </source>
</evidence>
<sequence length="360" mass="38342">MSPGFGKGGQEILAMADGAATWDSAPILHPMRLPGTRSRITGGVYGEEEPLLESEEAYATPAGTELEPLPEPMHATVPIQADPVMSIKNAQHVAMMTLLITLAEAVLGTLAATALPAPTRHAEVVGSRTRVLTLLLATWFTLAIGAAWAFAEGFFMSLYDLSKVRTVATLGLIACIVLHGVATERENRARRLHDLPEYGVPTVVPGNETVPHLPPDARDHDHGHAGAHRVVVLKGDAWSLPAAGFENVQEQESLSGVAVMAGGEDGGVERAFAVDVKKGVNTAACRFAYEQGSAVAGVTDIRGLFQDAWTRLPPDARKEVLALLPQFDVQVDAATGERVNVDKSLFGALLFKHSVDVYHD</sequence>
<reference evidence="3" key="2">
    <citation type="submission" date="2009-11" db="EMBL/GenBank/DDBJ databases">
        <title>The Genome Sequence of Allomyces macrogynus strain ATCC 38327.</title>
        <authorList>
            <consortium name="The Broad Institute Genome Sequencing Platform"/>
            <person name="Russ C."/>
            <person name="Cuomo C."/>
            <person name="Shea T."/>
            <person name="Young S.K."/>
            <person name="Zeng Q."/>
            <person name="Koehrsen M."/>
            <person name="Haas B."/>
            <person name="Borodovsky M."/>
            <person name="Guigo R."/>
            <person name="Alvarado L."/>
            <person name="Berlin A."/>
            <person name="Borenstein D."/>
            <person name="Chen Z."/>
            <person name="Engels R."/>
            <person name="Freedman E."/>
            <person name="Gellesch M."/>
            <person name="Goldberg J."/>
            <person name="Griggs A."/>
            <person name="Gujja S."/>
            <person name="Heiman D."/>
            <person name="Hepburn T."/>
            <person name="Howarth C."/>
            <person name="Jen D."/>
            <person name="Larson L."/>
            <person name="Lewis B."/>
            <person name="Mehta T."/>
            <person name="Park D."/>
            <person name="Pearson M."/>
            <person name="Roberts A."/>
            <person name="Saif S."/>
            <person name="Shenoy N."/>
            <person name="Sisk P."/>
            <person name="Stolte C."/>
            <person name="Sykes S."/>
            <person name="Walk T."/>
            <person name="White J."/>
            <person name="Yandava C."/>
            <person name="Burger G."/>
            <person name="Gray M.W."/>
            <person name="Holland P.W.H."/>
            <person name="King N."/>
            <person name="Lang F.B.F."/>
            <person name="Roger A.J."/>
            <person name="Ruiz-Trillo I."/>
            <person name="Lander E."/>
            <person name="Nusbaum C."/>
        </authorList>
    </citation>
    <scope>NUCLEOTIDE SEQUENCE [LARGE SCALE GENOMIC DNA]</scope>
    <source>
        <strain evidence="3">ATCC 38327</strain>
    </source>
</reference>
<gene>
    <name evidence="2" type="ORF">AMAG_07501</name>
</gene>
<name>A0A0L0SIU0_ALLM3</name>
<proteinExistence type="predicted"/>
<feature type="transmembrane region" description="Helical" evidence="1">
    <location>
        <begin position="93"/>
        <end position="119"/>
    </location>
</feature>
<dbReference type="EMBL" id="GG745339">
    <property type="protein sequence ID" value="KNE62265.1"/>
    <property type="molecule type" value="Genomic_DNA"/>
</dbReference>
<feature type="transmembrane region" description="Helical" evidence="1">
    <location>
        <begin position="131"/>
        <end position="151"/>
    </location>
</feature>
<organism evidence="2 3">
    <name type="scientific">Allomyces macrogynus (strain ATCC 38327)</name>
    <name type="common">Allomyces javanicus var. macrogynus</name>
    <dbReference type="NCBI Taxonomy" id="578462"/>
    <lineage>
        <taxon>Eukaryota</taxon>
        <taxon>Fungi</taxon>
        <taxon>Fungi incertae sedis</taxon>
        <taxon>Blastocladiomycota</taxon>
        <taxon>Blastocladiomycetes</taxon>
        <taxon>Blastocladiales</taxon>
        <taxon>Blastocladiaceae</taxon>
        <taxon>Allomyces</taxon>
    </lineage>
</organism>
<protein>
    <submittedName>
        <fullName evidence="2">Uncharacterized protein</fullName>
    </submittedName>
</protein>
<keyword evidence="3" id="KW-1185">Reference proteome</keyword>
<accession>A0A0L0SIU0</accession>
<dbReference type="VEuPathDB" id="FungiDB:AMAG_07501"/>
<evidence type="ECO:0000313" key="2">
    <source>
        <dbReference type="EMBL" id="KNE62265.1"/>
    </source>
</evidence>
<dbReference type="Proteomes" id="UP000054350">
    <property type="component" value="Unassembled WGS sequence"/>
</dbReference>
<keyword evidence="1" id="KW-0472">Membrane</keyword>
<reference evidence="2 3" key="1">
    <citation type="submission" date="2009-11" db="EMBL/GenBank/DDBJ databases">
        <title>Annotation of Allomyces macrogynus ATCC 38327.</title>
        <authorList>
            <consortium name="The Broad Institute Genome Sequencing Platform"/>
            <person name="Russ C."/>
            <person name="Cuomo C."/>
            <person name="Burger G."/>
            <person name="Gray M.W."/>
            <person name="Holland P.W.H."/>
            <person name="King N."/>
            <person name="Lang F.B.F."/>
            <person name="Roger A.J."/>
            <person name="Ruiz-Trillo I."/>
            <person name="Young S.K."/>
            <person name="Zeng Q."/>
            <person name="Gargeya S."/>
            <person name="Fitzgerald M."/>
            <person name="Haas B."/>
            <person name="Abouelleil A."/>
            <person name="Alvarado L."/>
            <person name="Arachchi H.M."/>
            <person name="Berlin A."/>
            <person name="Chapman S.B."/>
            <person name="Gearin G."/>
            <person name="Goldberg J."/>
            <person name="Griggs A."/>
            <person name="Gujja S."/>
            <person name="Hansen M."/>
            <person name="Heiman D."/>
            <person name="Howarth C."/>
            <person name="Larimer J."/>
            <person name="Lui A."/>
            <person name="MacDonald P.J.P."/>
            <person name="McCowen C."/>
            <person name="Montmayeur A."/>
            <person name="Murphy C."/>
            <person name="Neiman D."/>
            <person name="Pearson M."/>
            <person name="Priest M."/>
            <person name="Roberts A."/>
            <person name="Saif S."/>
            <person name="Shea T."/>
            <person name="Sisk P."/>
            <person name="Stolte C."/>
            <person name="Sykes S."/>
            <person name="Wortman J."/>
            <person name="Nusbaum C."/>
            <person name="Birren B."/>
        </authorList>
    </citation>
    <scope>NUCLEOTIDE SEQUENCE [LARGE SCALE GENOMIC DNA]</scope>
    <source>
        <strain evidence="2 3">ATCC 38327</strain>
    </source>
</reference>
<keyword evidence="1" id="KW-0812">Transmembrane</keyword>
<keyword evidence="1" id="KW-1133">Transmembrane helix</keyword>
<dbReference type="AlphaFoldDB" id="A0A0L0SIU0"/>
<feature type="transmembrane region" description="Helical" evidence="1">
    <location>
        <begin position="163"/>
        <end position="182"/>
    </location>
</feature>